<gene>
    <name evidence="3" type="ORF">CSO01_27920</name>
</gene>
<evidence type="ECO:0000259" key="2">
    <source>
        <dbReference type="PROSITE" id="PS50056"/>
    </source>
</evidence>
<dbReference type="PROSITE" id="PS50056">
    <property type="entry name" value="TYR_PHOSPHATASE_2"/>
    <property type="match status" value="1"/>
</dbReference>
<dbReference type="InterPro" id="IPR000387">
    <property type="entry name" value="Tyr_Pase_dom"/>
</dbReference>
<evidence type="ECO:0000313" key="4">
    <source>
        <dbReference type="Proteomes" id="UP000321798"/>
    </source>
</evidence>
<dbReference type="SUPFAM" id="SSF52799">
    <property type="entry name" value="(Phosphotyrosine protein) phosphatases II"/>
    <property type="match status" value="1"/>
</dbReference>
<dbReference type="InterPro" id="IPR016130">
    <property type="entry name" value="Tyr_Pase_AS"/>
</dbReference>
<feature type="domain" description="Tyrosine specific protein phosphatases" evidence="2">
    <location>
        <begin position="119"/>
        <end position="186"/>
    </location>
</feature>
<keyword evidence="4" id="KW-1185">Reference proteome</keyword>
<dbReference type="EMBL" id="BKAL01000010">
    <property type="protein sequence ID" value="GEP70077.1"/>
    <property type="molecule type" value="Genomic_DNA"/>
</dbReference>
<dbReference type="Gene3D" id="3.90.190.10">
    <property type="entry name" value="Protein tyrosine phosphatase superfamily"/>
    <property type="match status" value="1"/>
</dbReference>
<name>A0A512PFU8_9CELL</name>
<protein>
    <submittedName>
        <fullName evidence="3">Protein-tyrosine-phosphatase</fullName>
    </submittedName>
</protein>
<dbReference type="GO" id="GO:0004721">
    <property type="term" value="F:phosphoprotein phosphatase activity"/>
    <property type="evidence" value="ECO:0007669"/>
    <property type="project" value="InterPro"/>
</dbReference>
<evidence type="ECO:0000313" key="3">
    <source>
        <dbReference type="EMBL" id="GEP70077.1"/>
    </source>
</evidence>
<dbReference type="Proteomes" id="UP000321798">
    <property type="component" value="Unassembled WGS sequence"/>
</dbReference>
<dbReference type="PANTHER" id="PTHR31126">
    <property type="entry name" value="TYROSINE-PROTEIN PHOSPHATASE"/>
    <property type="match status" value="1"/>
</dbReference>
<dbReference type="InterPro" id="IPR026893">
    <property type="entry name" value="Tyr/Ser_Pase_IphP-type"/>
</dbReference>
<organism evidence="3 4">
    <name type="scientific">Cellulomonas soli</name>
    <dbReference type="NCBI Taxonomy" id="931535"/>
    <lineage>
        <taxon>Bacteria</taxon>
        <taxon>Bacillati</taxon>
        <taxon>Actinomycetota</taxon>
        <taxon>Actinomycetes</taxon>
        <taxon>Micrococcales</taxon>
        <taxon>Cellulomonadaceae</taxon>
        <taxon>Cellulomonas</taxon>
    </lineage>
</organism>
<sequence>MPAVGPADASYGVPVRALAVDGLVNARDLGGLPLRGGGATPRGVFFRSENVDALTARGWGELHRLGVRTVVDLRQAAERERDQCTRPDWVVTVHVDLDGLENVDFWHDYAESGLWGTAAHFLPHLAAMPERAGAALEAVAGAREGGVLFHCMSGRDRTGLVAMLLLSVVGVESDAIVDDYLETVRRADALAAASGRENDEPAREAILARRGSSTEQAFRDALAGLDLVAFLTLAGVPEGAQRRLRTWRGSITSGEDAR</sequence>
<reference evidence="3 4" key="1">
    <citation type="submission" date="2019-07" db="EMBL/GenBank/DDBJ databases">
        <title>Whole genome shotgun sequence of Cellulomonas soli NBRC 109434.</title>
        <authorList>
            <person name="Hosoyama A."/>
            <person name="Uohara A."/>
            <person name="Ohji S."/>
            <person name="Ichikawa N."/>
        </authorList>
    </citation>
    <scope>NUCLEOTIDE SEQUENCE [LARGE SCALE GENOMIC DNA]</scope>
    <source>
        <strain evidence="3 4">NBRC 109434</strain>
    </source>
</reference>
<accession>A0A512PFU8</accession>
<dbReference type="PANTHER" id="PTHR31126:SF1">
    <property type="entry name" value="TYROSINE SPECIFIC PROTEIN PHOSPHATASES DOMAIN-CONTAINING PROTEIN"/>
    <property type="match status" value="1"/>
</dbReference>
<dbReference type="PROSITE" id="PS00383">
    <property type="entry name" value="TYR_PHOSPHATASE_1"/>
    <property type="match status" value="1"/>
</dbReference>
<comment type="similarity">
    <text evidence="1">Belongs to the protein-tyrosine phosphatase family.</text>
</comment>
<dbReference type="InterPro" id="IPR029021">
    <property type="entry name" value="Prot-tyrosine_phosphatase-like"/>
</dbReference>
<proteinExistence type="inferred from homology"/>
<dbReference type="OrthoDB" id="1188001at2"/>
<comment type="caution">
    <text evidence="3">The sequence shown here is derived from an EMBL/GenBank/DDBJ whole genome shotgun (WGS) entry which is preliminary data.</text>
</comment>
<dbReference type="AlphaFoldDB" id="A0A512PFU8"/>
<evidence type="ECO:0000256" key="1">
    <source>
        <dbReference type="ARBA" id="ARBA00009580"/>
    </source>
</evidence>
<dbReference type="Pfam" id="PF13350">
    <property type="entry name" value="Y_phosphatase3"/>
    <property type="match status" value="1"/>
</dbReference>